<comment type="caution">
    <text evidence="5">The sequence shown here is derived from an EMBL/GenBank/DDBJ whole genome shotgun (WGS) entry which is preliminary data.</text>
</comment>
<sequence>MKEFTADREQTLKEFTDNTYAQGSFFWNYLLRRKDIRVNGRKTGENVLLRAGDRVAYYLTPAQEEKTAFSVVYRDENILVADKESGVNSEAVFAALRREGECFFVHRLDRNTRGLLVFARTPAAEAALTEMFRAHRAEKIYEAVCFGKFPKDADILTAYLKKDPERALVRISDFPAPGAERIVTEYRVVERAAEYTLAEIFLHTGKTHQIRAHLAHIGCPVAGDTKYGLSAENAKFNLTRQCLVAKRLTLHAGAALGQADGKTFVSRFSAKDIFLKNQ</sequence>
<protein>
    <recommendedName>
        <fullName evidence="2">RNA pseudouridylate synthase</fullName>
    </recommendedName>
    <alternativeName>
        <fullName evidence="3">RNA-uridine isomerase</fullName>
    </alternativeName>
</protein>
<dbReference type="CDD" id="cd02869">
    <property type="entry name" value="PseudoU_synth_RluA_like"/>
    <property type="match status" value="1"/>
</dbReference>
<gene>
    <name evidence="5" type="ORF">IAC57_05650</name>
</gene>
<dbReference type="AlphaFoldDB" id="A0A9D1SH80"/>
<reference evidence="5" key="1">
    <citation type="submission" date="2020-10" db="EMBL/GenBank/DDBJ databases">
        <authorList>
            <person name="Gilroy R."/>
        </authorList>
    </citation>
    <scope>NUCLEOTIDE SEQUENCE</scope>
    <source>
        <strain evidence="5">11687</strain>
    </source>
</reference>
<evidence type="ECO:0000256" key="1">
    <source>
        <dbReference type="ARBA" id="ARBA00000073"/>
    </source>
</evidence>
<dbReference type="EMBL" id="DVMZ01000149">
    <property type="protein sequence ID" value="HIU59572.1"/>
    <property type="molecule type" value="Genomic_DNA"/>
</dbReference>
<dbReference type="InterPro" id="IPR050188">
    <property type="entry name" value="RluA_PseudoU_synthase"/>
</dbReference>
<dbReference type="Proteomes" id="UP000824081">
    <property type="component" value="Unassembled WGS sequence"/>
</dbReference>
<evidence type="ECO:0000313" key="5">
    <source>
        <dbReference type="EMBL" id="HIU59572.1"/>
    </source>
</evidence>
<dbReference type="InterPro" id="IPR006145">
    <property type="entry name" value="PsdUridine_synth_RsuA/RluA"/>
</dbReference>
<dbReference type="GO" id="GO:0006396">
    <property type="term" value="P:RNA processing"/>
    <property type="evidence" value="ECO:0007669"/>
    <property type="project" value="UniProtKB-ARBA"/>
</dbReference>
<dbReference type="Gene3D" id="3.30.2350.10">
    <property type="entry name" value="Pseudouridine synthase"/>
    <property type="match status" value="1"/>
</dbReference>
<proteinExistence type="predicted"/>
<dbReference type="InterPro" id="IPR020103">
    <property type="entry name" value="PsdUridine_synth_cat_dom_sf"/>
</dbReference>
<feature type="domain" description="Pseudouridine synthase RsuA/RluA-like" evidence="4">
    <location>
        <begin position="94"/>
        <end position="216"/>
    </location>
</feature>
<evidence type="ECO:0000313" key="6">
    <source>
        <dbReference type="Proteomes" id="UP000824081"/>
    </source>
</evidence>
<organism evidence="5 6">
    <name type="scientific">Candidatus Scatosoma pullistercoris</name>
    <dbReference type="NCBI Taxonomy" id="2840934"/>
    <lineage>
        <taxon>Bacteria</taxon>
        <taxon>Bacillati</taxon>
        <taxon>Bacillota</taxon>
        <taxon>Clostridia</taxon>
        <taxon>Candidatus Scatosoma</taxon>
    </lineage>
</organism>
<evidence type="ECO:0000259" key="4">
    <source>
        <dbReference type="Pfam" id="PF00849"/>
    </source>
</evidence>
<evidence type="ECO:0000256" key="3">
    <source>
        <dbReference type="ARBA" id="ARBA00033164"/>
    </source>
</evidence>
<evidence type="ECO:0000256" key="2">
    <source>
        <dbReference type="ARBA" id="ARBA00031870"/>
    </source>
</evidence>
<dbReference type="PANTHER" id="PTHR21600">
    <property type="entry name" value="MITOCHONDRIAL RNA PSEUDOURIDINE SYNTHASE"/>
    <property type="match status" value="1"/>
</dbReference>
<dbReference type="GO" id="GO:0001522">
    <property type="term" value="P:pseudouridine synthesis"/>
    <property type="evidence" value="ECO:0007669"/>
    <property type="project" value="InterPro"/>
</dbReference>
<dbReference type="Pfam" id="PF00849">
    <property type="entry name" value="PseudoU_synth_2"/>
    <property type="match status" value="1"/>
</dbReference>
<dbReference type="GO" id="GO:0009982">
    <property type="term" value="F:pseudouridine synthase activity"/>
    <property type="evidence" value="ECO:0007669"/>
    <property type="project" value="InterPro"/>
</dbReference>
<dbReference type="GO" id="GO:0003723">
    <property type="term" value="F:RNA binding"/>
    <property type="evidence" value="ECO:0007669"/>
    <property type="project" value="InterPro"/>
</dbReference>
<name>A0A9D1SH80_9FIRM</name>
<reference evidence="5" key="2">
    <citation type="journal article" date="2021" name="PeerJ">
        <title>Extensive microbial diversity within the chicken gut microbiome revealed by metagenomics and culture.</title>
        <authorList>
            <person name="Gilroy R."/>
            <person name="Ravi A."/>
            <person name="Getino M."/>
            <person name="Pursley I."/>
            <person name="Horton D.L."/>
            <person name="Alikhan N.F."/>
            <person name="Baker D."/>
            <person name="Gharbi K."/>
            <person name="Hall N."/>
            <person name="Watson M."/>
            <person name="Adriaenssens E.M."/>
            <person name="Foster-Nyarko E."/>
            <person name="Jarju S."/>
            <person name="Secka A."/>
            <person name="Antonio M."/>
            <person name="Oren A."/>
            <person name="Chaudhuri R.R."/>
            <person name="La Ragione R."/>
            <person name="Hildebrand F."/>
            <person name="Pallen M.J."/>
        </authorList>
    </citation>
    <scope>NUCLEOTIDE SEQUENCE</scope>
    <source>
        <strain evidence="5">11687</strain>
    </source>
</reference>
<accession>A0A9D1SH80</accession>
<comment type="catalytic activity">
    <reaction evidence="1">
        <text>a uridine in RNA = a pseudouridine in RNA</text>
        <dbReference type="Rhea" id="RHEA:48348"/>
        <dbReference type="Rhea" id="RHEA-COMP:12068"/>
        <dbReference type="Rhea" id="RHEA-COMP:12069"/>
        <dbReference type="ChEBI" id="CHEBI:65314"/>
        <dbReference type="ChEBI" id="CHEBI:65315"/>
    </reaction>
</comment>
<dbReference type="SUPFAM" id="SSF55120">
    <property type="entry name" value="Pseudouridine synthase"/>
    <property type="match status" value="1"/>
</dbReference>
<dbReference type="GO" id="GO:0140098">
    <property type="term" value="F:catalytic activity, acting on RNA"/>
    <property type="evidence" value="ECO:0007669"/>
    <property type="project" value="UniProtKB-ARBA"/>
</dbReference>